<dbReference type="Pfam" id="PF00115">
    <property type="entry name" value="COX1"/>
    <property type="match status" value="1"/>
</dbReference>
<evidence type="ECO:0000256" key="2">
    <source>
        <dbReference type="ARBA" id="ARBA00022475"/>
    </source>
</evidence>
<dbReference type="RefSeq" id="WP_084528134.1">
    <property type="nucleotide sequence ID" value="NZ_CP015079.1"/>
</dbReference>
<feature type="transmembrane region" description="Helical" evidence="8">
    <location>
        <begin position="368"/>
        <end position="391"/>
    </location>
</feature>
<dbReference type="PANTHER" id="PTHR10422:SF29">
    <property type="entry name" value="CYTOCHROME C OXIDASE SUBUNIT 1 HOMOLOG, BACTEROID"/>
    <property type="match status" value="1"/>
</dbReference>
<keyword evidence="5" id="KW-0249">Electron transport</keyword>
<dbReference type="STRING" id="1300347.I601_2838"/>
<evidence type="ECO:0000256" key="5">
    <source>
        <dbReference type="ARBA" id="ARBA00022982"/>
    </source>
</evidence>
<dbReference type="InterPro" id="IPR023616">
    <property type="entry name" value="Cyt_c_oxase-like_su1_dom"/>
</dbReference>
<accession>A0A1A9GLV2</accession>
<feature type="transmembrane region" description="Helical" evidence="8">
    <location>
        <begin position="121"/>
        <end position="146"/>
    </location>
</feature>
<dbReference type="GO" id="GO:0004129">
    <property type="term" value="F:cytochrome-c oxidase activity"/>
    <property type="evidence" value="ECO:0007669"/>
    <property type="project" value="InterPro"/>
</dbReference>
<keyword evidence="4 8" id="KW-0812">Transmembrane</keyword>
<feature type="transmembrane region" description="Helical" evidence="8">
    <location>
        <begin position="255"/>
        <end position="273"/>
    </location>
</feature>
<gene>
    <name evidence="10" type="ORF">I601_2838</name>
</gene>
<feature type="transmembrane region" description="Helical" evidence="8">
    <location>
        <begin position="47"/>
        <end position="67"/>
    </location>
</feature>
<organism evidence="10 11">
    <name type="scientific">Nocardioides dokdonensis FR1436</name>
    <dbReference type="NCBI Taxonomy" id="1300347"/>
    <lineage>
        <taxon>Bacteria</taxon>
        <taxon>Bacillati</taxon>
        <taxon>Actinomycetota</taxon>
        <taxon>Actinomycetes</taxon>
        <taxon>Propionibacteriales</taxon>
        <taxon>Nocardioidaceae</taxon>
        <taxon>Nocardioides</taxon>
    </lineage>
</organism>
<dbReference type="SUPFAM" id="SSF81442">
    <property type="entry name" value="Cytochrome c oxidase subunit I-like"/>
    <property type="match status" value="1"/>
</dbReference>
<evidence type="ECO:0000256" key="3">
    <source>
        <dbReference type="ARBA" id="ARBA00022660"/>
    </source>
</evidence>
<feature type="domain" description="Cytochrome oxidase subunit I profile" evidence="9">
    <location>
        <begin position="229"/>
        <end position="424"/>
    </location>
</feature>
<dbReference type="PATRIC" id="fig|1300347.3.peg.2836"/>
<name>A0A1A9GLV2_9ACTN</name>
<dbReference type="GO" id="GO:0015990">
    <property type="term" value="P:electron transport coupled proton transport"/>
    <property type="evidence" value="ECO:0007669"/>
    <property type="project" value="TreeGrafter"/>
</dbReference>
<feature type="transmembrane region" description="Helical" evidence="8">
    <location>
        <begin position="293"/>
        <end position="315"/>
    </location>
</feature>
<dbReference type="PRINTS" id="PR00758">
    <property type="entry name" value="ARSENICPUMP"/>
</dbReference>
<evidence type="ECO:0000256" key="4">
    <source>
        <dbReference type="ARBA" id="ARBA00022692"/>
    </source>
</evidence>
<evidence type="ECO:0000259" key="9">
    <source>
        <dbReference type="PROSITE" id="PS50855"/>
    </source>
</evidence>
<keyword evidence="6 8" id="KW-1133">Transmembrane helix</keyword>
<evidence type="ECO:0000313" key="10">
    <source>
        <dbReference type="EMBL" id="ANH39254.1"/>
    </source>
</evidence>
<evidence type="ECO:0000313" key="11">
    <source>
        <dbReference type="Proteomes" id="UP000077868"/>
    </source>
</evidence>
<keyword evidence="7 8" id="KW-0472">Membrane</keyword>
<dbReference type="GO" id="GO:0020037">
    <property type="term" value="F:heme binding"/>
    <property type="evidence" value="ECO:0007669"/>
    <property type="project" value="InterPro"/>
</dbReference>
<reference evidence="10 11" key="1">
    <citation type="submission" date="2016-03" db="EMBL/GenBank/DDBJ databases">
        <title>Complete genome sequence of a soil Actinobacterium, Nocardioides dokdonensis FR1436.</title>
        <authorList>
            <person name="Kwon S.-K."/>
            <person name="Kim K."/>
            <person name="Kim J.F."/>
        </authorList>
    </citation>
    <scope>NUCLEOTIDE SEQUENCE [LARGE SCALE GENOMIC DNA]</scope>
    <source>
        <strain evidence="10 11">FR1436</strain>
    </source>
</reference>
<feature type="transmembrane region" description="Helical" evidence="8">
    <location>
        <begin position="158"/>
        <end position="179"/>
    </location>
</feature>
<dbReference type="Proteomes" id="UP000077868">
    <property type="component" value="Chromosome"/>
</dbReference>
<dbReference type="InterPro" id="IPR036927">
    <property type="entry name" value="Cyt_c_oxase-like_su1_sf"/>
</dbReference>
<feature type="transmembrane region" description="Helical" evidence="8">
    <location>
        <begin position="191"/>
        <end position="211"/>
    </location>
</feature>
<keyword evidence="3" id="KW-0679">Respiratory chain</keyword>
<feature type="transmembrane region" description="Helical" evidence="8">
    <location>
        <begin position="231"/>
        <end position="248"/>
    </location>
</feature>
<dbReference type="EMBL" id="CP015079">
    <property type="protein sequence ID" value="ANH39254.1"/>
    <property type="molecule type" value="Genomic_DNA"/>
</dbReference>
<keyword evidence="3" id="KW-0813">Transport</keyword>
<dbReference type="AlphaFoldDB" id="A0A1A9GLV2"/>
<feature type="transmembrane region" description="Helical" evidence="8">
    <location>
        <begin position="447"/>
        <end position="469"/>
    </location>
</feature>
<dbReference type="GO" id="GO:0009060">
    <property type="term" value="P:aerobic respiration"/>
    <property type="evidence" value="ECO:0007669"/>
    <property type="project" value="InterPro"/>
</dbReference>
<keyword evidence="2" id="KW-1003">Cell membrane</keyword>
<evidence type="ECO:0000256" key="7">
    <source>
        <dbReference type="ARBA" id="ARBA00023136"/>
    </source>
</evidence>
<evidence type="ECO:0000256" key="6">
    <source>
        <dbReference type="ARBA" id="ARBA00022989"/>
    </source>
</evidence>
<keyword evidence="11" id="KW-1185">Reference proteome</keyword>
<protein>
    <recommendedName>
        <fullName evidence="9">Cytochrome oxidase subunit I profile domain-containing protein</fullName>
    </recommendedName>
</protein>
<comment type="subcellular location">
    <subcellularLocation>
        <location evidence="1">Cell membrane</location>
        <topology evidence="1">Multi-pass membrane protein</topology>
    </subcellularLocation>
</comment>
<dbReference type="PANTHER" id="PTHR10422">
    <property type="entry name" value="CYTOCHROME C OXIDASE SUBUNIT 1"/>
    <property type="match status" value="1"/>
</dbReference>
<sequence length="492" mass="53845">MTTAPREIDETAEKRVAAHEPVTGIDLPPEASEHAPIHHDLVRAHTVTGLVGLLFAATFGLIVATKFSAPEFLGDTEVGSWGRMRFAHVQGILYAWLMNGFLAFAYYAVPTLSGRPVRSRTLGWVIFYVWNIGIVALGWTFVLLGYSQSVEWGEFPVVVDVVTVLAFLAVGVQFLHPYLRKPRGRLYVSSWYTTLALTFTPAAFVIGQFFPEYLTPGAMGAVISGLWIHDAVGLLVTPLTLAIAYYVIPATTGRPIFSHFMSMVGFWSLVFFYPLNGIHHYVYSPIPMGAQKVAIMASVFMGIGVVVVVTNLLASLRGNGYLAFWDVPLRFVWTGIVFYLLVSLQGAFQASMRVQEQIHFSDWVIAHSHLAMAGFASFIIIGGLLHAWPNVSGRTVNRRVANLAYWVATIGLVTMVVYLTIVGLQQADAWTSGAPWIESVVVSETGWLVRSLSGTALFAAFVLLIVSLYKTPVDGPGQPGRGVDREDAGASR</sequence>
<feature type="transmembrane region" description="Helical" evidence="8">
    <location>
        <begin position="403"/>
        <end position="427"/>
    </location>
</feature>
<feature type="transmembrane region" description="Helical" evidence="8">
    <location>
        <begin position="327"/>
        <end position="348"/>
    </location>
</feature>
<evidence type="ECO:0000256" key="1">
    <source>
        <dbReference type="ARBA" id="ARBA00004651"/>
    </source>
</evidence>
<dbReference type="GO" id="GO:0022904">
    <property type="term" value="P:respiratory electron transport chain"/>
    <property type="evidence" value="ECO:0007669"/>
    <property type="project" value="TreeGrafter"/>
</dbReference>
<dbReference type="PROSITE" id="PS50855">
    <property type="entry name" value="COX1"/>
    <property type="match status" value="1"/>
</dbReference>
<dbReference type="Gene3D" id="1.20.210.10">
    <property type="entry name" value="Cytochrome c oxidase-like, subunit I domain"/>
    <property type="match status" value="1"/>
</dbReference>
<evidence type="ECO:0000256" key="8">
    <source>
        <dbReference type="SAM" id="Phobius"/>
    </source>
</evidence>
<dbReference type="GO" id="GO:0005886">
    <property type="term" value="C:plasma membrane"/>
    <property type="evidence" value="ECO:0007669"/>
    <property type="project" value="UniProtKB-SubCell"/>
</dbReference>
<feature type="transmembrane region" description="Helical" evidence="8">
    <location>
        <begin position="87"/>
        <end position="109"/>
    </location>
</feature>
<proteinExistence type="predicted"/>
<dbReference type="KEGG" id="ndk:I601_2838"/>
<dbReference type="InterPro" id="IPR000883">
    <property type="entry name" value="Cyt_C_Oxase_1"/>
</dbReference>
<dbReference type="InterPro" id="IPR000802">
    <property type="entry name" value="Arsenical_pump_ArsB"/>
</dbReference>
<dbReference type="GO" id="GO:0015105">
    <property type="term" value="F:arsenite transmembrane transporter activity"/>
    <property type="evidence" value="ECO:0007669"/>
    <property type="project" value="InterPro"/>
</dbReference>